<feature type="transmembrane region" description="Helical" evidence="1">
    <location>
        <begin position="21"/>
        <end position="39"/>
    </location>
</feature>
<protein>
    <submittedName>
        <fullName evidence="2">Uncharacterized protein</fullName>
    </submittedName>
</protein>
<keyword evidence="1" id="KW-0472">Membrane</keyword>
<dbReference type="EMBL" id="FOMW01000002">
    <property type="protein sequence ID" value="SFD76403.1"/>
    <property type="molecule type" value="Genomic_DNA"/>
</dbReference>
<dbReference type="AlphaFoldDB" id="A0A1I1V5N1"/>
<name>A0A1I1V5N1_9RHOB</name>
<dbReference type="STRING" id="74348.SAMN04488523_102320"/>
<dbReference type="Proteomes" id="UP000198977">
    <property type="component" value="Unassembled WGS sequence"/>
</dbReference>
<proteinExistence type="predicted"/>
<evidence type="ECO:0000256" key="1">
    <source>
        <dbReference type="SAM" id="Phobius"/>
    </source>
</evidence>
<gene>
    <name evidence="2" type="ORF">SAMN04488523_102320</name>
</gene>
<sequence>MQTIQSSYRGLSLLMQLNWDRALYVATIAFALAAGAFVGSL</sequence>
<organism evidence="2 3">
    <name type="scientific">Sulfitobacter brevis</name>
    <dbReference type="NCBI Taxonomy" id="74348"/>
    <lineage>
        <taxon>Bacteria</taxon>
        <taxon>Pseudomonadati</taxon>
        <taxon>Pseudomonadota</taxon>
        <taxon>Alphaproteobacteria</taxon>
        <taxon>Rhodobacterales</taxon>
        <taxon>Roseobacteraceae</taxon>
        <taxon>Sulfitobacter</taxon>
    </lineage>
</organism>
<accession>A0A1I1V5N1</accession>
<keyword evidence="1" id="KW-1133">Transmembrane helix</keyword>
<reference evidence="2 3" key="1">
    <citation type="submission" date="2016-10" db="EMBL/GenBank/DDBJ databases">
        <authorList>
            <person name="de Groot N.N."/>
        </authorList>
    </citation>
    <scope>NUCLEOTIDE SEQUENCE [LARGE SCALE GENOMIC DNA]</scope>
    <source>
        <strain evidence="2 3">DSM 11443</strain>
    </source>
</reference>
<keyword evidence="3" id="KW-1185">Reference proteome</keyword>
<dbReference type="RefSeq" id="WP_273456225.1">
    <property type="nucleotide sequence ID" value="NZ_FOMW01000002.1"/>
</dbReference>
<evidence type="ECO:0000313" key="2">
    <source>
        <dbReference type="EMBL" id="SFD76403.1"/>
    </source>
</evidence>
<keyword evidence="1" id="KW-0812">Transmembrane</keyword>
<evidence type="ECO:0000313" key="3">
    <source>
        <dbReference type="Proteomes" id="UP000198977"/>
    </source>
</evidence>